<dbReference type="GO" id="GO:0022857">
    <property type="term" value="F:transmembrane transporter activity"/>
    <property type="evidence" value="ECO:0007669"/>
    <property type="project" value="InterPro"/>
</dbReference>
<feature type="transmembrane region" description="Helical" evidence="9">
    <location>
        <begin position="259"/>
        <end position="281"/>
    </location>
</feature>
<evidence type="ECO:0000313" key="11">
    <source>
        <dbReference type="Proteomes" id="UP000187085"/>
    </source>
</evidence>
<evidence type="ECO:0000256" key="2">
    <source>
        <dbReference type="ARBA" id="ARBA00008974"/>
    </source>
</evidence>
<feature type="transmembrane region" description="Helical" evidence="9">
    <location>
        <begin position="293"/>
        <end position="318"/>
    </location>
</feature>
<feature type="region of interest" description="Disordered" evidence="8">
    <location>
        <begin position="1"/>
        <end position="23"/>
    </location>
</feature>
<dbReference type="InterPro" id="IPR026030">
    <property type="entry name" value="Pur-cyt_permease_Fcy2/21/22"/>
</dbReference>
<sequence length="534" mass="57136">MKEVPSSSETVTQEVEDTLQPVPEHARTTKLSGQFWIWAGANVAPINWILGALGIQLGLSFADTMTVLIVGNLIGMAGFGFFVLLGQKTGATGMLLARGAFGRRGAYLPAAIQAIVAIGWAAVNTWIILDLVMALFGLVGWVDPTQKNLGWRLGVAAVIMTIQVIICYRGYKAIARFERWTMPPTLIVLVAMSIIAWTQLDIDWGYQGPAGAVLEGGERFAAMSGIMTAIGIGWGIGWFTYAPDYSRFVSRSVKPVKLFAASALGQFLPVVWLGLLGASLATKNGQADPGELIVSNFGLMAIPVILLVIHGPIATNIINMYTFSVAVQALDVKIPRKVLSIVVGVLAMGGVYLFTLSPDFGQTLDGWLISIVAWVATWGGIMAVHYYVFERRHQNFSYLFLSPTDTHLKAFNPVAFTAFFAGIIATWLFMYGAIPAFQGPIATAMGGVDLSWLAGTVVAGGLYLALGWPRFKSRVHDGVPLGIRQNLTDREALDTRGNAVIPRPDQVPAGATVPGSGPDTTPDTEGTGNAPVHA</sequence>
<keyword evidence="3 7" id="KW-0813">Transport</keyword>
<evidence type="ECO:0000256" key="8">
    <source>
        <dbReference type="SAM" id="MobiDB-lite"/>
    </source>
</evidence>
<feature type="transmembrane region" description="Helical" evidence="9">
    <location>
        <begin position="450"/>
        <end position="468"/>
    </location>
</feature>
<feature type="compositionally biased region" description="Polar residues" evidence="8">
    <location>
        <begin position="1"/>
        <end position="13"/>
    </location>
</feature>
<dbReference type="GO" id="GO:0005886">
    <property type="term" value="C:plasma membrane"/>
    <property type="evidence" value="ECO:0007669"/>
    <property type="project" value="TreeGrafter"/>
</dbReference>
<comment type="subcellular location">
    <subcellularLocation>
        <location evidence="1">Membrane</location>
        <topology evidence="1">Multi-pass membrane protein</topology>
    </subcellularLocation>
</comment>
<dbReference type="EMBL" id="MRDE01000081">
    <property type="protein sequence ID" value="OMH23120.1"/>
    <property type="molecule type" value="Genomic_DNA"/>
</dbReference>
<keyword evidence="6 7" id="KW-0472">Membrane</keyword>
<organism evidence="10 11">
    <name type="scientific">Tersicoccus phoenicis</name>
    <dbReference type="NCBI Taxonomy" id="554083"/>
    <lineage>
        <taxon>Bacteria</taxon>
        <taxon>Bacillati</taxon>
        <taxon>Actinomycetota</taxon>
        <taxon>Actinomycetes</taxon>
        <taxon>Micrococcales</taxon>
        <taxon>Micrococcaceae</taxon>
        <taxon>Tersicoccus</taxon>
    </lineage>
</organism>
<name>A0A1R1L6F9_9MICC</name>
<reference evidence="10 11" key="1">
    <citation type="submission" date="2016-12" db="EMBL/GenBank/DDBJ databases">
        <title>Draft genome of Tersicoccus phoenicis 1P05MA.</title>
        <authorList>
            <person name="Nakajima Y."/>
            <person name="Yoshizawa S."/>
            <person name="Nakamura K."/>
            <person name="Ogura Y."/>
            <person name="Hayashi T."/>
            <person name="Kogure K."/>
        </authorList>
    </citation>
    <scope>NUCLEOTIDE SEQUENCE [LARGE SCALE GENOMIC DNA]</scope>
    <source>
        <strain evidence="10 11">1p05MA</strain>
    </source>
</reference>
<protein>
    <submittedName>
        <fullName evidence="10">Cytosine permease</fullName>
    </submittedName>
</protein>
<feature type="transmembrane region" description="Helical" evidence="9">
    <location>
        <begin position="35"/>
        <end position="59"/>
    </location>
</feature>
<feature type="transmembrane region" description="Helical" evidence="9">
    <location>
        <begin position="367"/>
        <end position="389"/>
    </location>
</feature>
<feature type="transmembrane region" description="Helical" evidence="9">
    <location>
        <begin position="410"/>
        <end position="430"/>
    </location>
</feature>
<keyword evidence="11" id="KW-1185">Reference proteome</keyword>
<feature type="transmembrane region" description="Helical" evidence="9">
    <location>
        <begin position="149"/>
        <end position="168"/>
    </location>
</feature>
<feature type="compositionally biased region" description="Low complexity" evidence="8">
    <location>
        <begin position="514"/>
        <end position="528"/>
    </location>
</feature>
<evidence type="ECO:0000313" key="10">
    <source>
        <dbReference type="EMBL" id="OMH23120.1"/>
    </source>
</evidence>
<dbReference type="PIRSF" id="PIRSF002744">
    <property type="entry name" value="Pur-cyt_permease"/>
    <property type="match status" value="1"/>
</dbReference>
<accession>A0A1R1L6F9</accession>
<evidence type="ECO:0000256" key="1">
    <source>
        <dbReference type="ARBA" id="ARBA00004141"/>
    </source>
</evidence>
<dbReference type="STRING" id="554083.BKD30_14790"/>
<gene>
    <name evidence="10" type="ORF">BKD30_14790</name>
</gene>
<dbReference type="CDD" id="cd11484">
    <property type="entry name" value="SLC-NCS1sbd_CobB-like"/>
    <property type="match status" value="1"/>
</dbReference>
<keyword evidence="4 9" id="KW-0812">Transmembrane</keyword>
<dbReference type="PANTHER" id="PTHR31806">
    <property type="entry name" value="PURINE-CYTOSINE PERMEASE FCY2-RELATED"/>
    <property type="match status" value="1"/>
</dbReference>
<proteinExistence type="inferred from homology"/>
<dbReference type="Proteomes" id="UP000187085">
    <property type="component" value="Unassembled WGS sequence"/>
</dbReference>
<dbReference type="AlphaFoldDB" id="A0A1R1L6F9"/>
<evidence type="ECO:0000256" key="5">
    <source>
        <dbReference type="ARBA" id="ARBA00022989"/>
    </source>
</evidence>
<keyword evidence="5 9" id="KW-1133">Transmembrane helix</keyword>
<evidence type="ECO:0000256" key="4">
    <source>
        <dbReference type="ARBA" id="ARBA00022692"/>
    </source>
</evidence>
<feature type="region of interest" description="Disordered" evidence="8">
    <location>
        <begin position="496"/>
        <end position="534"/>
    </location>
</feature>
<feature type="transmembrane region" description="Helical" evidence="9">
    <location>
        <begin position="106"/>
        <end position="129"/>
    </location>
</feature>
<evidence type="ECO:0000256" key="3">
    <source>
        <dbReference type="ARBA" id="ARBA00022448"/>
    </source>
</evidence>
<feature type="transmembrane region" description="Helical" evidence="9">
    <location>
        <begin position="220"/>
        <end position="239"/>
    </location>
</feature>
<dbReference type="Pfam" id="PF02133">
    <property type="entry name" value="Transp_cyt_pur"/>
    <property type="match status" value="1"/>
</dbReference>
<dbReference type="PANTHER" id="PTHR31806:SF1">
    <property type="entry name" value="PURINE-CYTOSINE PERMEASE FCY2-RELATED"/>
    <property type="match status" value="1"/>
</dbReference>
<feature type="transmembrane region" description="Helical" evidence="9">
    <location>
        <begin position="338"/>
        <end position="355"/>
    </location>
</feature>
<comment type="caution">
    <text evidence="10">The sequence shown here is derived from an EMBL/GenBank/DDBJ whole genome shotgun (WGS) entry which is preliminary data.</text>
</comment>
<evidence type="ECO:0000256" key="6">
    <source>
        <dbReference type="ARBA" id="ARBA00023136"/>
    </source>
</evidence>
<evidence type="ECO:0000256" key="9">
    <source>
        <dbReference type="SAM" id="Phobius"/>
    </source>
</evidence>
<feature type="transmembrane region" description="Helical" evidence="9">
    <location>
        <begin position="65"/>
        <end position="85"/>
    </location>
</feature>
<dbReference type="Gene3D" id="1.10.4160.10">
    <property type="entry name" value="Hydantoin permease"/>
    <property type="match status" value="1"/>
</dbReference>
<feature type="transmembrane region" description="Helical" evidence="9">
    <location>
        <begin position="180"/>
        <end position="200"/>
    </location>
</feature>
<evidence type="ECO:0000256" key="7">
    <source>
        <dbReference type="PIRNR" id="PIRNR002744"/>
    </source>
</evidence>
<dbReference type="OrthoDB" id="9809167at2"/>
<comment type="similarity">
    <text evidence="2 7">Belongs to the purine-cytosine permease (2.A.39) family.</text>
</comment>
<dbReference type="InterPro" id="IPR001248">
    <property type="entry name" value="Pur-cyt_permease"/>
</dbReference>